<dbReference type="InterPro" id="IPR013098">
    <property type="entry name" value="Ig_I-set"/>
</dbReference>
<keyword evidence="1" id="KW-0433">Leucine-rich repeat</keyword>
<dbReference type="PANTHER" id="PTHR24366:SF96">
    <property type="entry name" value="LEUCINE RICH REPEAT CONTAINING 53"/>
    <property type="match status" value="1"/>
</dbReference>
<dbReference type="PROSITE" id="PS50835">
    <property type="entry name" value="IG_LIKE"/>
    <property type="match status" value="3"/>
</dbReference>
<dbReference type="SMART" id="SM00408">
    <property type="entry name" value="IGc2"/>
    <property type="match status" value="3"/>
</dbReference>
<dbReference type="SUPFAM" id="SSF52058">
    <property type="entry name" value="L domain-like"/>
    <property type="match status" value="2"/>
</dbReference>
<organism evidence="8 9">
    <name type="scientific">Parastrongyloides trichosuri</name>
    <name type="common">Possum-specific nematode worm</name>
    <dbReference type="NCBI Taxonomy" id="131310"/>
    <lineage>
        <taxon>Eukaryota</taxon>
        <taxon>Metazoa</taxon>
        <taxon>Ecdysozoa</taxon>
        <taxon>Nematoda</taxon>
        <taxon>Chromadorea</taxon>
        <taxon>Rhabditida</taxon>
        <taxon>Tylenchina</taxon>
        <taxon>Panagrolaimomorpha</taxon>
        <taxon>Strongyloidoidea</taxon>
        <taxon>Strongyloididae</taxon>
        <taxon>Parastrongyloides</taxon>
    </lineage>
</organism>
<protein>
    <submittedName>
        <fullName evidence="9">Ig-like domain-containing protein</fullName>
    </submittedName>
</protein>
<feature type="domain" description="Ig-like" evidence="7">
    <location>
        <begin position="726"/>
        <end position="797"/>
    </location>
</feature>
<dbReference type="SUPFAM" id="SSF48726">
    <property type="entry name" value="Immunoglobulin"/>
    <property type="match status" value="3"/>
</dbReference>
<dbReference type="InterPro" id="IPR032675">
    <property type="entry name" value="LRR_dom_sf"/>
</dbReference>
<dbReference type="SMART" id="SM00369">
    <property type="entry name" value="LRR_TYP"/>
    <property type="match status" value="10"/>
</dbReference>
<dbReference type="PROSITE" id="PS51450">
    <property type="entry name" value="LRR"/>
    <property type="match status" value="6"/>
</dbReference>
<feature type="chain" id="PRO_5005892622" evidence="6">
    <location>
        <begin position="24"/>
        <end position="888"/>
    </location>
</feature>
<proteinExistence type="predicted"/>
<feature type="signal peptide" evidence="6">
    <location>
        <begin position="1"/>
        <end position="23"/>
    </location>
</feature>
<dbReference type="SMART" id="SM00409">
    <property type="entry name" value="IG"/>
    <property type="match status" value="3"/>
</dbReference>
<keyword evidence="3" id="KW-0677">Repeat</keyword>
<dbReference type="PANTHER" id="PTHR24366">
    <property type="entry name" value="IG(IMMUNOGLOBULIN) AND LRR(LEUCINE RICH REPEAT) DOMAINS"/>
    <property type="match status" value="1"/>
</dbReference>
<name>A0A0N5A3J9_PARTI</name>
<dbReference type="AlphaFoldDB" id="A0A0N5A3J9"/>
<evidence type="ECO:0000256" key="2">
    <source>
        <dbReference type="ARBA" id="ARBA00022729"/>
    </source>
</evidence>
<dbReference type="InterPro" id="IPR003599">
    <property type="entry name" value="Ig_sub"/>
</dbReference>
<keyword evidence="5" id="KW-1133">Transmembrane helix</keyword>
<dbReference type="Pfam" id="PF13855">
    <property type="entry name" value="LRR_8"/>
    <property type="match status" value="3"/>
</dbReference>
<dbReference type="InterPro" id="IPR013783">
    <property type="entry name" value="Ig-like_fold"/>
</dbReference>
<keyword evidence="4" id="KW-1015">Disulfide bond</keyword>
<feature type="domain" description="Ig-like" evidence="7">
    <location>
        <begin position="620"/>
        <end position="709"/>
    </location>
</feature>
<evidence type="ECO:0000259" key="7">
    <source>
        <dbReference type="PROSITE" id="PS50835"/>
    </source>
</evidence>
<dbReference type="InterPro" id="IPR003598">
    <property type="entry name" value="Ig_sub2"/>
</dbReference>
<keyword evidence="5" id="KW-0812">Transmembrane</keyword>
<dbReference type="Gene3D" id="3.80.10.10">
    <property type="entry name" value="Ribonuclease Inhibitor"/>
    <property type="match status" value="4"/>
</dbReference>
<dbReference type="InterPro" id="IPR003591">
    <property type="entry name" value="Leu-rich_rpt_typical-subtyp"/>
</dbReference>
<dbReference type="InterPro" id="IPR007110">
    <property type="entry name" value="Ig-like_dom"/>
</dbReference>
<dbReference type="Gene3D" id="2.60.40.10">
    <property type="entry name" value="Immunoglobulins"/>
    <property type="match status" value="3"/>
</dbReference>
<dbReference type="InterPro" id="IPR001611">
    <property type="entry name" value="Leu-rich_rpt"/>
</dbReference>
<accession>A0A0N5A3J9</accession>
<dbReference type="Pfam" id="PF07679">
    <property type="entry name" value="I-set"/>
    <property type="match status" value="1"/>
</dbReference>
<evidence type="ECO:0000313" key="9">
    <source>
        <dbReference type="WBParaSite" id="PTRK_0001620400.1"/>
    </source>
</evidence>
<keyword evidence="8" id="KW-1185">Reference proteome</keyword>
<evidence type="ECO:0000256" key="5">
    <source>
        <dbReference type="SAM" id="Phobius"/>
    </source>
</evidence>
<feature type="transmembrane region" description="Helical" evidence="5">
    <location>
        <begin position="828"/>
        <end position="852"/>
    </location>
</feature>
<keyword evidence="5" id="KW-0472">Membrane</keyword>
<evidence type="ECO:0000256" key="1">
    <source>
        <dbReference type="ARBA" id="ARBA00022614"/>
    </source>
</evidence>
<evidence type="ECO:0000256" key="4">
    <source>
        <dbReference type="ARBA" id="ARBA00023157"/>
    </source>
</evidence>
<evidence type="ECO:0000313" key="8">
    <source>
        <dbReference type="Proteomes" id="UP000038045"/>
    </source>
</evidence>
<feature type="domain" description="Ig-like" evidence="7">
    <location>
        <begin position="506"/>
        <end position="616"/>
    </location>
</feature>
<dbReference type="Proteomes" id="UP000038045">
    <property type="component" value="Unplaced"/>
</dbReference>
<evidence type="ECO:0000256" key="3">
    <source>
        <dbReference type="ARBA" id="ARBA00022737"/>
    </source>
</evidence>
<evidence type="ECO:0000256" key="6">
    <source>
        <dbReference type="SAM" id="SignalP"/>
    </source>
</evidence>
<sequence>MTKCYNLLEIFLILIVILFKNLSIDGCDYNNKSLTLMCDGKKFEEGEIIEVPENVKNLKLLEINNYVNFVFKKKPNLWSVEIINSNISHLSEFFWKHIENVKNISFRKNNITSIPKQIKNYELLIKLNLRSNSITEISESDVLFLSKIRFVDISKNLIKVWPDYIHAVTSPEMSQVEKIDLSYNDFRVLEINAFWHFPSLLSLNLSRNIISDIPIAAFKQLKKLETLDLSYNHLYKIERQYFTDLIGLKKLNLNNNNISKISEAVFFLQKNLTLLDVSYNNLKELDTQWTFELKKLERLNISNNEISYIHPYFFSHCPNLIELNLNYNNLKRLEPQYLGYLFKLQSFSVSHNYINYLDKTLFNGMRELVYLDVSGNRLAVCLQDGLVLANLRMDSLKFLNFSSNRLEMLPPYSFKHFPNLNTIDLRSNPIVTIQANAFFGLNLTRLYFDSDRLNCDCGMRWFSKWLQVASLEDTKIHAYCLHPIEFHNVDMLTLDFDNITCAEQNPYIQFVLQQPNLLKGVESYNASISCSGYGAAPINVKWIMYRENETIFVDEEKVDNVEILKFNTPIRNKTEFESMSTILHFFNMTEENEGQYQCILSNIYGPAYGTRTKVVVNRIPEFISIPDSVIVNENETIILNCEAKGKPDPVIKWSKGNNSNFPAANERRLHIQQNDEYFYILEAKKKDSGLYSCHVLNDAALLTKTVMVIVKEKNNDSHQNISINGGENSTLYCLNDAFEKYNWKDFFQIQWYYSHLKSNVTKVLNEIDKRYVVIEDAIEEDEGMYSCEVYSSENNFQFRKEFYLKINDTDFNTGGRWNKKQFLTYKKIIILLVMTIITILFIGLLIYGSYILGKKYFVVKREPSACLSLPERNNIKERKTFTTENYKG</sequence>
<dbReference type="WBParaSite" id="PTRK_0001620400.1">
    <property type="protein sequence ID" value="PTRK_0001620400.1"/>
    <property type="gene ID" value="PTRK_0001620400"/>
</dbReference>
<dbReference type="InterPro" id="IPR036179">
    <property type="entry name" value="Ig-like_dom_sf"/>
</dbReference>
<dbReference type="STRING" id="131310.A0A0N5A3J9"/>
<reference evidence="9" key="1">
    <citation type="submission" date="2017-02" db="UniProtKB">
        <authorList>
            <consortium name="WormBaseParasite"/>
        </authorList>
    </citation>
    <scope>IDENTIFICATION</scope>
</reference>
<keyword evidence="2 6" id="KW-0732">Signal</keyword>